<keyword evidence="3" id="KW-1185">Reference proteome</keyword>
<dbReference type="AlphaFoldDB" id="A0A9X0D6K4"/>
<feature type="signal peptide" evidence="1">
    <location>
        <begin position="1"/>
        <end position="20"/>
    </location>
</feature>
<accession>A0A9X0D6K4</accession>
<evidence type="ECO:0008006" key="4">
    <source>
        <dbReference type="Google" id="ProtNLM"/>
    </source>
</evidence>
<reference evidence="2" key="1">
    <citation type="submission" date="2023-01" db="EMBL/GenBank/DDBJ databases">
        <title>Genome assembly of the deep-sea coral Lophelia pertusa.</title>
        <authorList>
            <person name="Herrera S."/>
            <person name="Cordes E."/>
        </authorList>
    </citation>
    <scope>NUCLEOTIDE SEQUENCE</scope>
    <source>
        <strain evidence="2">USNM1676648</strain>
        <tissue evidence="2">Polyp</tissue>
    </source>
</reference>
<dbReference type="EMBL" id="MU825484">
    <property type="protein sequence ID" value="KAJ7388361.1"/>
    <property type="molecule type" value="Genomic_DNA"/>
</dbReference>
<proteinExistence type="predicted"/>
<gene>
    <name evidence="2" type="ORF">OS493_038203</name>
</gene>
<keyword evidence="1" id="KW-0732">Signal</keyword>
<feature type="chain" id="PRO_5040785834" description="Secreted protein" evidence="1">
    <location>
        <begin position="21"/>
        <end position="73"/>
    </location>
</feature>
<evidence type="ECO:0000256" key="1">
    <source>
        <dbReference type="SAM" id="SignalP"/>
    </source>
</evidence>
<evidence type="ECO:0000313" key="2">
    <source>
        <dbReference type="EMBL" id="KAJ7388361.1"/>
    </source>
</evidence>
<comment type="caution">
    <text evidence="2">The sequence shown here is derived from an EMBL/GenBank/DDBJ whole genome shotgun (WGS) entry which is preliminary data.</text>
</comment>
<evidence type="ECO:0000313" key="3">
    <source>
        <dbReference type="Proteomes" id="UP001163046"/>
    </source>
</evidence>
<protein>
    <recommendedName>
        <fullName evidence="4">Secreted protein</fullName>
    </recommendedName>
</protein>
<sequence length="73" mass="7902">MEVKGMFLTIAVCLLVRVEAAQRSLSWIYNTAPDGTPCGGGNLIKIDMNKCTSKKTQCEARKTGTAMGLYTSK</sequence>
<organism evidence="2 3">
    <name type="scientific">Desmophyllum pertusum</name>
    <dbReference type="NCBI Taxonomy" id="174260"/>
    <lineage>
        <taxon>Eukaryota</taxon>
        <taxon>Metazoa</taxon>
        <taxon>Cnidaria</taxon>
        <taxon>Anthozoa</taxon>
        <taxon>Hexacorallia</taxon>
        <taxon>Scleractinia</taxon>
        <taxon>Caryophylliina</taxon>
        <taxon>Caryophylliidae</taxon>
        <taxon>Desmophyllum</taxon>
    </lineage>
</organism>
<dbReference type="Proteomes" id="UP001163046">
    <property type="component" value="Unassembled WGS sequence"/>
</dbReference>
<name>A0A9X0D6K4_9CNID</name>